<dbReference type="Pfam" id="PF00534">
    <property type="entry name" value="Glycos_transf_1"/>
    <property type="match status" value="1"/>
</dbReference>
<dbReference type="SUPFAM" id="SSF53756">
    <property type="entry name" value="UDP-Glycosyltransferase/glycogen phosphorylase"/>
    <property type="match status" value="1"/>
</dbReference>
<evidence type="ECO:0000313" key="5">
    <source>
        <dbReference type="Proteomes" id="UP000176282"/>
    </source>
</evidence>
<dbReference type="GO" id="GO:0009103">
    <property type="term" value="P:lipopolysaccharide biosynthetic process"/>
    <property type="evidence" value="ECO:0007669"/>
    <property type="project" value="TreeGrafter"/>
</dbReference>
<proteinExistence type="predicted"/>
<dbReference type="GO" id="GO:0016757">
    <property type="term" value="F:glycosyltransferase activity"/>
    <property type="evidence" value="ECO:0007669"/>
    <property type="project" value="InterPro"/>
</dbReference>
<dbReference type="Gene3D" id="3.40.50.2000">
    <property type="entry name" value="Glycogen Phosphorylase B"/>
    <property type="match status" value="2"/>
</dbReference>
<dbReference type="PANTHER" id="PTHR46401:SF2">
    <property type="entry name" value="GLYCOSYLTRANSFERASE WBBK-RELATED"/>
    <property type="match status" value="1"/>
</dbReference>
<sequence>MRIGVDCRPLMEQHRTGVGEYTYQLIQALQSLSAPHEYIFFSSGIRKRGATPSSVHVAVPNKLVSAATFFFDRPYLDRLVEKKKGRPDVFFSPNLNFTSVSPKCRYALMIHDLSFELQPKWYTKKQRLWHRAVRPRTQCQRADAIIVPSENTKRDVAHVYGVDSEKIHVIYPGVFQEDFEKQKKTFEDVRKKYNLPEHFFLYLGTIEPRKNVDGIIKAFNLFKKQHPDHPAHLVLAGGWGWGSTLVRRLIDETPSVQYIGYVDAADKPSLYQLADVFVYPSFYEGFGLPVVEAMAYGVPVVASNRSSLPEVTQGKAALVNPYDVGEVADALQWVTKNPEIAQKIAEEAKQTAQNYQWQKTAQAFLSLMSHI</sequence>
<evidence type="ECO:0008006" key="6">
    <source>
        <dbReference type="Google" id="ProtNLM"/>
    </source>
</evidence>
<dbReference type="CDD" id="cd03809">
    <property type="entry name" value="GT4_MtfB-like"/>
    <property type="match status" value="1"/>
</dbReference>
<name>A0A1F6MBF9_9BACT</name>
<dbReference type="PANTHER" id="PTHR46401">
    <property type="entry name" value="GLYCOSYLTRANSFERASE WBBK-RELATED"/>
    <property type="match status" value="1"/>
</dbReference>
<dbReference type="FunFam" id="3.40.50.2000:FF:000119">
    <property type="entry name" value="Glycosyl transferase group 1"/>
    <property type="match status" value="1"/>
</dbReference>
<evidence type="ECO:0000313" key="4">
    <source>
        <dbReference type="EMBL" id="OGH68945.1"/>
    </source>
</evidence>
<protein>
    <recommendedName>
        <fullName evidence="6">Glycosyl transferase family 1 domain-containing protein</fullName>
    </recommendedName>
</protein>
<keyword evidence="1" id="KW-0808">Transferase</keyword>
<evidence type="ECO:0000259" key="2">
    <source>
        <dbReference type="Pfam" id="PF00534"/>
    </source>
</evidence>
<dbReference type="Pfam" id="PF13439">
    <property type="entry name" value="Glyco_transf_4"/>
    <property type="match status" value="1"/>
</dbReference>
<feature type="domain" description="Glycosyl transferase family 1" evidence="2">
    <location>
        <begin position="189"/>
        <end position="350"/>
    </location>
</feature>
<dbReference type="InterPro" id="IPR028098">
    <property type="entry name" value="Glyco_trans_4-like_N"/>
</dbReference>
<organism evidence="4 5">
    <name type="scientific">Candidatus Magasanikbacteria bacterium RIFCSPHIGHO2_02_FULL_47_14</name>
    <dbReference type="NCBI Taxonomy" id="1798680"/>
    <lineage>
        <taxon>Bacteria</taxon>
        <taxon>Candidatus Magasanikiibacteriota</taxon>
    </lineage>
</organism>
<evidence type="ECO:0000259" key="3">
    <source>
        <dbReference type="Pfam" id="PF13439"/>
    </source>
</evidence>
<gene>
    <name evidence="4" type="ORF">A3J66_00500</name>
</gene>
<dbReference type="STRING" id="1798680.A3J66_00500"/>
<feature type="domain" description="Glycosyltransferase subfamily 4-like N-terminal" evidence="3">
    <location>
        <begin position="17"/>
        <end position="174"/>
    </location>
</feature>
<comment type="caution">
    <text evidence="4">The sequence shown here is derived from an EMBL/GenBank/DDBJ whole genome shotgun (WGS) entry which is preliminary data.</text>
</comment>
<dbReference type="InterPro" id="IPR001296">
    <property type="entry name" value="Glyco_trans_1"/>
</dbReference>
<evidence type="ECO:0000256" key="1">
    <source>
        <dbReference type="ARBA" id="ARBA00022679"/>
    </source>
</evidence>
<dbReference type="EMBL" id="MFQB01000001">
    <property type="protein sequence ID" value="OGH68945.1"/>
    <property type="molecule type" value="Genomic_DNA"/>
</dbReference>
<reference evidence="4 5" key="1">
    <citation type="journal article" date="2016" name="Nat. Commun.">
        <title>Thousands of microbial genomes shed light on interconnected biogeochemical processes in an aquifer system.</title>
        <authorList>
            <person name="Anantharaman K."/>
            <person name="Brown C.T."/>
            <person name="Hug L.A."/>
            <person name="Sharon I."/>
            <person name="Castelle C.J."/>
            <person name="Probst A.J."/>
            <person name="Thomas B.C."/>
            <person name="Singh A."/>
            <person name="Wilkins M.J."/>
            <person name="Karaoz U."/>
            <person name="Brodie E.L."/>
            <person name="Williams K.H."/>
            <person name="Hubbard S.S."/>
            <person name="Banfield J.F."/>
        </authorList>
    </citation>
    <scope>NUCLEOTIDE SEQUENCE [LARGE SCALE GENOMIC DNA]</scope>
</reference>
<dbReference type="Proteomes" id="UP000176282">
    <property type="component" value="Unassembled WGS sequence"/>
</dbReference>
<dbReference type="AlphaFoldDB" id="A0A1F6MBF9"/>
<accession>A0A1F6MBF9</accession>